<accession>A0A9Q9AUW0</accession>
<evidence type="ECO:0000313" key="2">
    <source>
        <dbReference type="Proteomes" id="UP001056384"/>
    </source>
</evidence>
<name>A0A9Q9AUW0_9PEZI</name>
<dbReference type="Proteomes" id="UP001056384">
    <property type="component" value="Chromosome 5"/>
</dbReference>
<protein>
    <recommendedName>
        <fullName evidence="3">Short-chain dehydrogenase</fullName>
    </recommendedName>
</protein>
<proteinExistence type="predicted"/>
<sequence length="89" mass="9606">MAAPNDKEIVLITGANTGLGLEIARKRFRFGRFHATALNDFGKGGHIVPGKTEDGANNAVRLSLLTKDGESGTHMEMDDNTGEVRIVPW</sequence>
<keyword evidence="2" id="KW-1185">Reference proteome</keyword>
<organism evidence="1 2">
    <name type="scientific">Septoria linicola</name>
    <dbReference type="NCBI Taxonomy" id="215465"/>
    <lineage>
        <taxon>Eukaryota</taxon>
        <taxon>Fungi</taxon>
        <taxon>Dikarya</taxon>
        <taxon>Ascomycota</taxon>
        <taxon>Pezizomycotina</taxon>
        <taxon>Dothideomycetes</taxon>
        <taxon>Dothideomycetidae</taxon>
        <taxon>Mycosphaerellales</taxon>
        <taxon>Mycosphaerellaceae</taxon>
        <taxon>Septoria</taxon>
    </lineage>
</organism>
<evidence type="ECO:0000313" key="1">
    <source>
        <dbReference type="EMBL" id="USW53633.1"/>
    </source>
</evidence>
<reference evidence="1" key="1">
    <citation type="submission" date="2022-06" db="EMBL/GenBank/DDBJ databases">
        <title>Complete genome sequences of two strains of the flax pathogen Septoria linicola.</title>
        <authorList>
            <person name="Lapalu N."/>
            <person name="Simon A."/>
            <person name="Demenou B."/>
            <person name="Paumier D."/>
            <person name="Guillot M.-P."/>
            <person name="Gout L."/>
            <person name="Valade R."/>
        </authorList>
    </citation>
    <scope>NUCLEOTIDE SEQUENCE</scope>
    <source>
        <strain evidence="1">SE15195</strain>
    </source>
</reference>
<dbReference type="EMBL" id="CP099422">
    <property type="protein sequence ID" value="USW53633.1"/>
    <property type="molecule type" value="Genomic_DNA"/>
</dbReference>
<gene>
    <name evidence="1" type="ORF">Slin15195_G069520</name>
</gene>
<evidence type="ECO:0008006" key="3">
    <source>
        <dbReference type="Google" id="ProtNLM"/>
    </source>
</evidence>
<dbReference type="AlphaFoldDB" id="A0A9Q9AUW0"/>